<accession>A0A146K3R1</accession>
<dbReference type="EMBL" id="GDID01006375">
    <property type="protein sequence ID" value="JAP90231.1"/>
    <property type="molecule type" value="Transcribed_RNA"/>
</dbReference>
<protein>
    <recommendedName>
        <fullName evidence="3">Transmembrane protein</fullName>
    </recommendedName>
</protein>
<sequence length="759" mass="87510">KVMIQTSWSNAIKHPETIQLNAILDDDIIMNNYSTNLTENCSNFTILYIKANQSFEINATLASFTQNSCELHFGSNLAMAGEITFYVLYNGTVIEEINTTCEVFSLVSLILGYVLVCIGLILAMILCIFVFSRLNDTNIAKKAFMIEVASRQFVDPEFIQQIEMKNLMNDQKEQLKLQKYQQCNGQNFSVPPFEVLYWVKKNECDINVKSYCMYAPEFVPKVDVEQQKIPNSNVLMYIEYNYADGEPLQITDSETDSDEDSDEECIEIADQISKYFANESKYYQAKDERKEQINRLIVEQNKNLVNNSSYQIQSEQKVLSQLQTNIFRQQSASVTETKATNSVQPDFAELFGTNTVKKQSNDTDSDKVRKVIEQIMGHKEPMGSFEKKSQLRKKVEFLIPKADKQSPGLLNENALPLLTDKVEPHKISDQEIKLDLPEEFSEHEVKIEAKDEQEGEFNLPTFQNQKLQKISEDSESQLAILDQNNDLPVFEPENQKTAQISVNNSVQKIISINKEPDIRSENEFRQQQQKPSFLLVDSNQQSKFAPSGIISEVPYNSGARSPAVFFRNNESSFSKEEIALQLFSNNSRTSINLSGENTQSDSEQERITLEQYKKTILRHKFNVQAEQKKFKVKSINQMLNQLSKAEKLHFGVFLVKKMIKMEPNTYFLNHNIYFKHQNNHLMLQLVKDDQFQLKELFANWQLLPSKRLKACYLVLFLAKLVFKRNMSMDELKVKARKSKVACLLYQCLVLDSVDQVIDH</sequence>
<proteinExistence type="predicted"/>
<keyword evidence="1" id="KW-1133">Transmembrane helix</keyword>
<organism evidence="2">
    <name type="scientific">Trepomonas sp. PC1</name>
    <dbReference type="NCBI Taxonomy" id="1076344"/>
    <lineage>
        <taxon>Eukaryota</taxon>
        <taxon>Metamonada</taxon>
        <taxon>Diplomonadida</taxon>
        <taxon>Hexamitidae</taxon>
        <taxon>Hexamitinae</taxon>
        <taxon>Trepomonas</taxon>
    </lineage>
</organism>
<evidence type="ECO:0008006" key="3">
    <source>
        <dbReference type="Google" id="ProtNLM"/>
    </source>
</evidence>
<evidence type="ECO:0000256" key="1">
    <source>
        <dbReference type="SAM" id="Phobius"/>
    </source>
</evidence>
<dbReference type="AlphaFoldDB" id="A0A146K3R1"/>
<reference evidence="2" key="1">
    <citation type="submission" date="2015-07" db="EMBL/GenBank/DDBJ databases">
        <title>Adaptation to a free-living lifestyle via gene acquisitions in the diplomonad Trepomonas sp. PC1.</title>
        <authorList>
            <person name="Xu F."/>
            <person name="Jerlstrom-Hultqvist J."/>
            <person name="Kolisko M."/>
            <person name="Simpson A.G.B."/>
            <person name="Roger A.J."/>
            <person name="Svard S.G."/>
            <person name="Andersson J.O."/>
        </authorList>
    </citation>
    <scope>NUCLEOTIDE SEQUENCE</scope>
    <source>
        <strain evidence="2">PC1</strain>
    </source>
</reference>
<name>A0A146K3R1_9EUKA</name>
<evidence type="ECO:0000313" key="2">
    <source>
        <dbReference type="EMBL" id="JAP90231.1"/>
    </source>
</evidence>
<feature type="non-terminal residue" evidence="2">
    <location>
        <position position="759"/>
    </location>
</feature>
<keyword evidence="1" id="KW-0472">Membrane</keyword>
<feature type="non-terminal residue" evidence="2">
    <location>
        <position position="1"/>
    </location>
</feature>
<keyword evidence="1" id="KW-0812">Transmembrane</keyword>
<gene>
    <name evidence="2" type="ORF">TPC1_30274</name>
</gene>
<feature type="transmembrane region" description="Helical" evidence="1">
    <location>
        <begin position="103"/>
        <end position="131"/>
    </location>
</feature>